<proteinExistence type="predicted"/>
<protein>
    <submittedName>
        <fullName evidence="1">Uncharacterized protein</fullName>
    </submittedName>
</protein>
<reference evidence="1" key="1">
    <citation type="journal article" date="2021" name="Proc. Natl. Acad. Sci. U.S.A.">
        <title>A Catalog of Tens of Thousands of Viruses from Human Metagenomes Reveals Hidden Associations with Chronic Diseases.</title>
        <authorList>
            <person name="Tisza M.J."/>
            <person name="Buck C.B."/>
        </authorList>
    </citation>
    <scope>NUCLEOTIDE SEQUENCE</scope>
    <source>
        <strain evidence="1">Ct1IF5</strain>
    </source>
</reference>
<evidence type="ECO:0000313" key="1">
    <source>
        <dbReference type="EMBL" id="DAF61671.1"/>
    </source>
</evidence>
<sequence length="99" mass="11953">MDKNNHNMFLTLEWNEYNDNNTNRRIKVIGYPNTLSEAFSLIRKFLKRHNYKCYAIRRWVKENRVVVDVGSHTQFFYISNLNEVTKQELIKKGLVKNEN</sequence>
<dbReference type="EMBL" id="BK032815">
    <property type="protein sequence ID" value="DAF61671.1"/>
    <property type="molecule type" value="Genomic_DNA"/>
</dbReference>
<name>A0A8S5TFB5_9CAUD</name>
<organism evidence="1">
    <name type="scientific">Siphoviridae sp. ct1IF5</name>
    <dbReference type="NCBI Taxonomy" id="2827765"/>
    <lineage>
        <taxon>Viruses</taxon>
        <taxon>Duplodnaviria</taxon>
        <taxon>Heunggongvirae</taxon>
        <taxon>Uroviricota</taxon>
        <taxon>Caudoviricetes</taxon>
    </lineage>
</organism>
<accession>A0A8S5TFB5</accession>